<dbReference type="Gramene" id="TKW12437">
    <property type="protein sequence ID" value="TKW12437"/>
    <property type="gene ID" value="SEVIR_5G035600v2"/>
</dbReference>
<organism evidence="2 3">
    <name type="scientific">Setaria viridis</name>
    <name type="common">Green bristlegrass</name>
    <name type="synonym">Setaria italica subsp. viridis</name>
    <dbReference type="NCBI Taxonomy" id="4556"/>
    <lineage>
        <taxon>Eukaryota</taxon>
        <taxon>Viridiplantae</taxon>
        <taxon>Streptophyta</taxon>
        <taxon>Embryophyta</taxon>
        <taxon>Tracheophyta</taxon>
        <taxon>Spermatophyta</taxon>
        <taxon>Magnoliopsida</taxon>
        <taxon>Liliopsida</taxon>
        <taxon>Poales</taxon>
        <taxon>Poaceae</taxon>
        <taxon>PACMAD clade</taxon>
        <taxon>Panicoideae</taxon>
        <taxon>Panicodae</taxon>
        <taxon>Paniceae</taxon>
        <taxon>Cenchrinae</taxon>
        <taxon>Setaria</taxon>
    </lineage>
</organism>
<name>A0A4U6UNV7_SETVI</name>
<dbReference type="EMBL" id="CM016556">
    <property type="protein sequence ID" value="TKW12437.1"/>
    <property type="molecule type" value="Genomic_DNA"/>
</dbReference>
<evidence type="ECO:0000313" key="2">
    <source>
        <dbReference type="EMBL" id="TKW12437.1"/>
    </source>
</evidence>
<proteinExistence type="predicted"/>
<sequence>MASLGGDDAGDPKQKLGDGVHHSRQQHAAGMRFNYGSRDEPPHSFDTMMRPSDDGQSSSSSSTRQMLGSQHANDWSSSFRSGVFVS</sequence>
<dbReference type="Proteomes" id="UP000298652">
    <property type="component" value="Chromosome 5"/>
</dbReference>
<feature type="compositionally biased region" description="Polar residues" evidence="1">
    <location>
        <begin position="63"/>
        <end position="80"/>
    </location>
</feature>
<protein>
    <submittedName>
        <fullName evidence="2">Uncharacterized protein</fullName>
    </submittedName>
</protein>
<feature type="region of interest" description="Disordered" evidence="1">
    <location>
        <begin position="1"/>
        <end position="86"/>
    </location>
</feature>
<keyword evidence="3" id="KW-1185">Reference proteome</keyword>
<accession>A0A4U6UNV7</accession>
<dbReference type="AlphaFoldDB" id="A0A4U6UNV7"/>
<feature type="compositionally biased region" description="Basic and acidic residues" evidence="1">
    <location>
        <begin position="10"/>
        <end position="21"/>
    </location>
</feature>
<gene>
    <name evidence="2" type="ORF">SEVIR_5G035600v2</name>
</gene>
<reference evidence="2" key="1">
    <citation type="submission" date="2019-03" db="EMBL/GenBank/DDBJ databases">
        <title>WGS assembly of Setaria viridis.</title>
        <authorList>
            <person name="Huang P."/>
            <person name="Jenkins J."/>
            <person name="Grimwood J."/>
            <person name="Barry K."/>
            <person name="Healey A."/>
            <person name="Mamidi S."/>
            <person name="Sreedasyam A."/>
            <person name="Shu S."/>
            <person name="Feldman M."/>
            <person name="Wu J."/>
            <person name="Yu Y."/>
            <person name="Chen C."/>
            <person name="Johnson J."/>
            <person name="Rokhsar D."/>
            <person name="Baxter I."/>
            <person name="Schmutz J."/>
            <person name="Brutnell T."/>
            <person name="Kellogg E."/>
        </authorList>
    </citation>
    <scope>NUCLEOTIDE SEQUENCE [LARGE SCALE GENOMIC DNA]</scope>
</reference>
<evidence type="ECO:0000256" key="1">
    <source>
        <dbReference type="SAM" id="MobiDB-lite"/>
    </source>
</evidence>
<evidence type="ECO:0000313" key="3">
    <source>
        <dbReference type="Proteomes" id="UP000298652"/>
    </source>
</evidence>